<feature type="transmembrane region" description="Helical" evidence="7">
    <location>
        <begin position="92"/>
        <end position="111"/>
    </location>
</feature>
<keyword evidence="6" id="KW-0175">Coiled coil</keyword>
<evidence type="ECO:0000256" key="3">
    <source>
        <dbReference type="ARBA" id="ARBA00022692"/>
    </source>
</evidence>
<comment type="subcellular location">
    <subcellularLocation>
        <location evidence="1">Cell membrane</location>
        <topology evidence="1">Multi-pass membrane protein</topology>
    </subcellularLocation>
</comment>
<feature type="transmembrane region" description="Helical" evidence="7">
    <location>
        <begin position="259"/>
        <end position="278"/>
    </location>
</feature>
<feature type="transmembrane region" description="Helical" evidence="7">
    <location>
        <begin position="117"/>
        <end position="136"/>
    </location>
</feature>
<dbReference type="OrthoDB" id="9803381at2"/>
<keyword evidence="10" id="KW-1185">Reference proteome</keyword>
<proteinExistence type="predicted"/>
<accession>A7NJY3</accession>
<dbReference type="PANTHER" id="PTHR35007:SF1">
    <property type="entry name" value="PILUS ASSEMBLY PROTEIN"/>
    <property type="match status" value="1"/>
</dbReference>
<evidence type="ECO:0000256" key="2">
    <source>
        <dbReference type="ARBA" id="ARBA00022475"/>
    </source>
</evidence>
<protein>
    <submittedName>
        <fullName evidence="9">Type II secretion system protein</fullName>
    </submittedName>
</protein>
<evidence type="ECO:0000256" key="5">
    <source>
        <dbReference type="ARBA" id="ARBA00023136"/>
    </source>
</evidence>
<dbReference type="STRING" id="383372.Rcas_1711"/>
<organism evidence="9 10">
    <name type="scientific">Roseiflexus castenholzii (strain DSM 13941 / HLO8)</name>
    <dbReference type="NCBI Taxonomy" id="383372"/>
    <lineage>
        <taxon>Bacteria</taxon>
        <taxon>Bacillati</taxon>
        <taxon>Chloroflexota</taxon>
        <taxon>Chloroflexia</taxon>
        <taxon>Chloroflexales</taxon>
        <taxon>Roseiflexineae</taxon>
        <taxon>Roseiflexaceae</taxon>
        <taxon>Roseiflexus</taxon>
    </lineage>
</organism>
<dbReference type="AlphaFoldDB" id="A7NJY3"/>
<sequence>MNPSGVEPAVLFGLCIFMLLVSGYHLVRALQAREQLIARAEDLGADPEVLSDPLRRQSFLVRWADRYDRSPQVQHLREQLRRAAVPWKPSDYYAIRVGVSFIVVIICWMMLDLPVFGAALVGAAAYFIVPRIFFFLRQNAYVRAFNKQLVEVTQLLANALRAGMSIQQAIGEVSERVPEPARSEFRQTHHELLLGDNLPLALHDMRRRVCSRDLDVLINAIVVQHQAGGNLVRVLNGMANTLNERQRLEREIDSLTSEARFSALVVMVLPIFFLLMIRDTPLGEALFQTVIGWVLLGVFAVVQVAVYFLIQRVARIEV</sequence>
<dbReference type="PANTHER" id="PTHR35007">
    <property type="entry name" value="INTEGRAL MEMBRANE PROTEIN-RELATED"/>
    <property type="match status" value="1"/>
</dbReference>
<evidence type="ECO:0000256" key="6">
    <source>
        <dbReference type="SAM" id="Coils"/>
    </source>
</evidence>
<reference evidence="9 10" key="1">
    <citation type="submission" date="2007-08" db="EMBL/GenBank/DDBJ databases">
        <title>Complete sequence of Roseiflexus castenholzii DSM 13941.</title>
        <authorList>
            <consortium name="US DOE Joint Genome Institute"/>
            <person name="Copeland A."/>
            <person name="Lucas S."/>
            <person name="Lapidus A."/>
            <person name="Barry K."/>
            <person name="Glavina del Rio T."/>
            <person name="Dalin E."/>
            <person name="Tice H."/>
            <person name="Pitluck S."/>
            <person name="Thompson L.S."/>
            <person name="Brettin T."/>
            <person name="Bruce D."/>
            <person name="Detter J.C."/>
            <person name="Han C."/>
            <person name="Tapia R."/>
            <person name="Schmutz J."/>
            <person name="Larimer F."/>
            <person name="Land M."/>
            <person name="Hauser L."/>
            <person name="Kyrpides N."/>
            <person name="Mikhailova N."/>
            <person name="Bryant D.A."/>
            <person name="Hanada S."/>
            <person name="Tsukatani Y."/>
            <person name="Richardson P."/>
        </authorList>
    </citation>
    <scope>NUCLEOTIDE SEQUENCE [LARGE SCALE GENOMIC DNA]</scope>
    <source>
        <strain evidence="10">DSM 13941 / HLO8</strain>
    </source>
</reference>
<feature type="transmembrane region" description="Helical" evidence="7">
    <location>
        <begin position="6"/>
        <end position="27"/>
    </location>
</feature>
<keyword evidence="4 7" id="KW-1133">Transmembrane helix</keyword>
<dbReference type="eggNOG" id="COG4965">
    <property type="taxonomic scope" value="Bacteria"/>
</dbReference>
<dbReference type="Pfam" id="PF00482">
    <property type="entry name" value="T2SSF"/>
    <property type="match status" value="1"/>
</dbReference>
<keyword evidence="2" id="KW-1003">Cell membrane</keyword>
<evidence type="ECO:0000256" key="1">
    <source>
        <dbReference type="ARBA" id="ARBA00004651"/>
    </source>
</evidence>
<feature type="transmembrane region" description="Helical" evidence="7">
    <location>
        <begin position="290"/>
        <end position="310"/>
    </location>
</feature>
<dbReference type="EMBL" id="CP000804">
    <property type="protein sequence ID" value="ABU57803.1"/>
    <property type="molecule type" value="Genomic_DNA"/>
</dbReference>
<dbReference type="KEGG" id="rca:Rcas_1711"/>
<dbReference type="Proteomes" id="UP000000263">
    <property type="component" value="Chromosome"/>
</dbReference>
<evidence type="ECO:0000313" key="9">
    <source>
        <dbReference type="EMBL" id="ABU57803.1"/>
    </source>
</evidence>
<name>A7NJY3_ROSCS</name>
<dbReference type="HOGENOM" id="CLU_064305_0_0_0"/>
<evidence type="ECO:0000313" key="10">
    <source>
        <dbReference type="Proteomes" id="UP000000263"/>
    </source>
</evidence>
<dbReference type="InterPro" id="IPR042094">
    <property type="entry name" value="T2SS_GspF_sf"/>
</dbReference>
<feature type="coiled-coil region" evidence="6">
    <location>
        <begin position="231"/>
        <end position="258"/>
    </location>
</feature>
<dbReference type="RefSeq" id="WP_012120230.1">
    <property type="nucleotide sequence ID" value="NC_009767.1"/>
</dbReference>
<evidence type="ECO:0000256" key="4">
    <source>
        <dbReference type="ARBA" id="ARBA00022989"/>
    </source>
</evidence>
<evidence type="ECO:0000259" key="8">
    <source>
        <dbReference type="Pfam" id="PF00482"/>
    </source>
</evidence>
<gene>
    <name evidence="9" type="ordered locus">Rcas_1711</name>
</gene>
<dbReference type="GO" id="GO:0005886">
    <property type="term" value="C:plasma membrane"/>
    <property type="evidence" value="ECO:0007669"/>
    <property type="project" value="UniProtKB-SubCell"/>
</dbReference>
<keyword evidence="5 7" id="KW-0472">Membrane</keyword>
<dbReference type="Gene3D" id="1.20.81.30">
    <property type="entry name" value="Type II secretion system (T2SS), domain F"/>
    <property type="match status" value="1"/>
</dbReference>
<keyword evidence="3 7" id="KW-0812">Transmembrane</keyword>
<feature type="domain" description="Type II secretion system protein GspF" evidence="8">
    <location>
        <begin position="153"/>
        <end position="277"/>
    </location>
</feature>
<dbReference type="InterPro" id="IPR018076">
    <property type="entry name" value="T2SS_GspF_dom"/>
</dbReference>
<evidence type="ECO:0000256" key="7">
    <source>
        <dbReference type="SAM" id="Phobius"/>
    </source>
</evidence>